<comment type="caution">
    <text evidence="1">The sequence shown here is derived from an EMBL/GenBank/DDBJ whole genome shotgun (WGS) entry which is preliminary data.</text>
</comment>
<dbReference type="Proteomes" id="UP001500213">
    <property type="component" value="Unassembled WGS sequence"/>
</dbReference>
<accession>A0ABP8AGQ1</accession>
<dbReference type="EMBL" id="BAABBX010000002">
    <property type="protein sequence ID" value="GAA4183632.1"/>
    <property type="molecule type" value="Genomic_DNA"/>
</dbReference>
<gene>
    <name evidence="1" type="ORF">GCM10022288_03230</name>
</gene>
<sequence>MPRAATRSLLCSFGHIATHAELLEEFDGQESAILPFRMSYGRSELLRMGVYVCTHLTDLERLAAWCGGQLDCVTVLAESGFSVGDGGEPHLRLRRGQGGASGRRRADAPMAHVHWSRLRTPVPSREQAKRLARSGGQPDRLRVPPREALRQAMTTCLSYAESAQLLEAMSEAGFPAEDIAHAIAAAPRRVHLALRRLDAVPAPVRDVLSDSYERENHF</sequence>
<dbReference type="RefSeq" id="WP_344773115.1">
    <property type="nucleotide sequence ID" value="NZ_BAABBX010000002.1"/>
</dbReference>
<protein>
    <submittedName>
        <fullName evidence="1">Uncharacterized protein</fullName>
    </submittedName>
</protein>
<evidence type="ECO:0000313" key="2">
    <source>
        <dbReference type="Proteomes" id="UP001500213"/>
    </source>
</evidence>
<reference evidence="2" key="1">
    <citation type="journal article" date="2019" name="Int. J. Syst. Evol. Microbiol.">
        <title>The Global Catalogue of Microorganisms (GCM) 10K type strain sequencing project: providing services to taxonomists for standard genome sequencing and annotation.</title>
        <authorList>
            <consortium name="The Broad Institute Genomics Platform"/>
            <consortium name="The Broad Institute Genome Sequencing Center for Infectious Disease"/>
            <person name="Wu L."/>
            <person name="Ma J."/>
        </authorList>
    </citation>
    <scope>NUCLEOTIDE SEQUENCE [LARGE SCALE GENOMIC DNA]</scope>
    <source>
        <strain evidence="2">JCM 17593</strain>
    </source>
</reference>
<keyword evidence="2" id="KW-1185">Reference proteome</keyword>
<evidence type="ECO:0000313" key="1">
    <source>
        <dbReference type="EMBL" id="GAA4183632.1"/>
    </source>
</evidence>
<name>A0ABP8AGQ1_9MICO</name>
<organism evidence="1 2">
    <name type="scientific">Gryllotalpicola kribbensis</name>
    <dbReference type="NCBI Taxonomy" id="993084"/>
    <lineage>
        <taxon>Bacteria</taxon>
        <taxon>Bacillati</taxon>
        <taxon>Actinomycetota</taxon>
        <taxon>Actinomycetes</taxon>
        <taxon>Micrococcales</taxon>
        <taxon>Microbacteriaceae</taxon>
        <taxon>Gryllotalpicola</taxon>
    </lineage>
</organism>
<proteinExistence type="predicted"/>